<dbReference type="PIRSF" id="PIRSF016020">
    <property type="entry name" value="PHexose_mutarotase"/>
    <property type="match status" value="1"/>
</dbReference>
<dbReference type="GO" id="GO:0005975">
    <property type="term" value="P:carbohydrate metabolic process"/>
    <property type="evidence" value="ECO:0007669"/>
    <property type="project" value="InterPro"/>
</dbReference>
<feature type="active site" evidence="5">
    <location>
        <position position="264"/>
    </location>
</feature>
<comment type="similarity">
    <text evidence="2 4">Belongs to the glucose-6-phosphate 1-epimerase family.</text>
</comment>
<evidence type="ECO:0000313" key="6">
    <source>
        <dbReference type="EMBL" id="EAV47701.1"/>
    </source>
</evidence>
<dbReference type="CDD" id="cd09020">
    <property type="entry name" value="D-hex-6-P-epi_like"/>
    <property type="match status" value="1"/>
</dbReference>
<sequence>MTTEAIKVTKDSSGLEFIEIQNNFAIAKIALQGGHVVWWRPKSSAQDVLWLSSNSRYEKGRSIRGGVPICWPWFGQHPTDGTYCNHGFARVIPWKLEKTTQLKNGATKVTLKMLPTPEALKQLTYNYELELTIIVGDTLYLNLKTTNLSNNPFTISEGYHTYFYISDIKNIKITGLENAVYTDKFENFNREIQKSSISFDGAFDRVYSNTSNDCYIEDEIFNRVITVKKSNSNSTVVWTPWEEIAKKMGDMGEKDEWRRMVCVETANLHENSVVIYPSLSHSIATEYSVQEY</sequence>
<reference evidence="6 7" key="1">
    <citation type="submission" date="2006-11" db="EMBL/GenBank/DDBJ databases">
        <authorList>
            <person name="Giovannoni S."/>
            <person name="Vergin K."/>
            <person name="Ferriera S."/>
            <person name="Johnson J."/>
            <person name="Kravitz S."/>
            <person name="Beeson K."/>
            <person name="Sutton G."/>
            <person name="Rogers Y.-H."/>
            <person name="Friedman R."/>
            <person name="Frazier M."/>
            <person name="Venter J.C."/>
        </authorList>
    </citation>
    <scope>NUCLEOTIDE SEQUENCE [LARGE SCALE GENOMIC DNA]</scope>
    <source>
        <strain evidence="6 7">HTCC2181</strain>
    </source>
</reference>
<evidence type="ECO:0000256" key="4">
    <source>
        <dbReference type="PIRNR" id="PIRNR016020"/>
    </source>
</evidence>
<dbReference type="GO" id="GO:0030246">
    <property type="term" value="F:carbohydrate binding"/>
    <property type="evidence" value="ECO:0007669"/>
    <property type="project" value="UniProtKB-UniRule"/>
</dbReference>
<dbReference type="EC" id="5.1.3.15" evidence="4"/>
<dbReference type="OrthoDB" id="9790727at2"/>
<dbReference type="GO" id="GO:0047938">
    <property type="term" value="F:glucose-6-phosphate 1-epimerase activity"/>
    <property type="evidence" value="ECO:0007669"/>
    <property type="project" value="UniProtKB-UniRule"/>
</dbReference>
<dbReference type="Pfam" id="PF01263">
    <property type="entry name" value="Aldose_epim"/>
    <property type="match status" value="1"/>
</dbReference>
<dbReference type="Proteomes" id="UP000054262">
    <property type="component" value="Unassembled WGS sequence"/>
</dbReference>
<dbReference type="GO" id="GO:0005737">
    <property type="term" value="C:cytoplasm"/>
    <property type="evidence" value="ECO:0007669"/>
    <property type="project" value="TreeGrafter"/>
</dbReference>
<evidence type="ECO:0000256" key="5">
    <source>
        <dbReference type="PIRSR" id="PIRSR016020-1"/>
    </source>
</evidence>
<proteinExistence type="inferred from homology"/>
<dbReference type="InterPro" id="IPR014718">
    <property type="entry name" value="GH-type_carb-bd"/>
</dbReference>
<dbReference type="AlphaFoldDB" id="A0P841"/>
<feature type="active site" evidence="5">
    <location>
        <position position="160"/>
    </location>
</feature>
<protein>
    <recommendedName>
        <fullName evidence="4">Putative glucose-6-phosphate 1-epimerase</fullName>
        <ecNumber evidence="4">5.1.3.15</ecNumber>
    </recommendedName>
</protein>
<dbReference type="PANTHER" id="PTHR11122:SF13">
    <property type="entry name" value="GLUCOSE-6-PHOSPHATE 1-EPIMERASE"/>
    <property type="match status" value="1"/>
</dbReference>
<comment type="caution">
    <text evidence="6">The sequence shown here is derived from an EMBL/GenBank/DDBJ whole genome shotgun (WGS) entry which is preliminary data.</text>
</comment>
<evidence type="ECO:0000313" key="7">
    <source>
        <dbReference type="Proteomes" id="UP000054262"/>
    </source>
</evidence>
<evidence type="ECO:0000256" key="3">
    <source>
        <dbReference type="ARBA" id="ARBA00023235"/>
    </source>
</evidence>
<organism evidence="6 7">
    <name type="scientific">Methylophilales bacterium HTCC2181</name>
    <dbReference type="NCBI Taxonomy" id="383631"/>
    <lineage>
        <taxon>Bacteria</taxon>
        <taxon>Pseudomonadati</taxon>
        <taxon>Pseudomonadota</taxon>
        <taxon>Betaproteobacteria</taxon>
        <taxon>Nitrosomonadales</taxon>
        <taxon>OM43 clade</taxon>
    </lineage>
</organism>
<accession>A0P841</accession>
<gene>
    <name evidence="6" type="ORF">MB2181_06470</name>
</gene>
<dbReference type="SUPFAM" id="SSF74650">
    <property type="entry name" value="Galactose mutarotase-like"/>
    <property type="match status" value="1"/>
</dbReference>
<keyword evidence="7" id="KW-1185">Reference proteome</keyword>
<dbReference type="InterPro" id="IPR025532">
    <property type="entry name" value="G6P_1-epimerase"/>
</dbReference>
<keyword evidence="3 4" id="KW-0413">Isomerase</keyword>
<comment type="catalytic activity">
    <reaction evidence="1">
        <text>alpha-D-glucose 6-phosphate = beta-D-glucose 6-phosphate</text>
        <dbReference type="Rhea" id="RHEA:16249"/>
        <dbReference type="ChEBI" id="CHEBI:58225"/>
        <dbReference type="ChEBI" id="CHEBI:58247"/>
        <dbReference type="EC" id="5.1.3.15"/>
    </reaction>
</comment>
<dbReference type="InterPro" id="IPR008183">
    <property type="entry name" value="Aldose_1/G6P_1-epimerase"/>
</dbReference>
<evidence type="ECO:0000256" key="1">
    <source>
        <dbReference type="ARBA" id="ARBA00001096"/>
    </source>
</evidence>
<dbReference type="InterPro" id="IPR011013">
    <property type="entry name" value="Gal_mutarotase_sf_dom"/>
</dbReference>
<name>A0P841_9PROT</name>
<evidence type="ECO:0000256" key="2">
    <source>
        <dbReference type="ARBA" id="ARBA00005866"/>
    </source>
</evidence>
<dbReference type="Gene3D" id="2.70.98.10">
    <property type="match status" value="1"/>
</dbReference>
<dbReference type="EMBL" id="AAUX01000001">
    <property type="protein sequence ID" value="EAV47701.1"/>
    <property type="molecule type" value="Genomic_DNA"/>
</dbReference>
<dbReference type="PANTHER" id="PTHR11122">
    <property type="entry name" value="APOSPORY-ASSOCIATED PROTEIN C-RELATED"/>
    <property type="match status" value="1"/>
</dbReference>